<dbReference type="Proteomes" id="UP000319004">
    <property type="component" value="Chromosome"/>
</dbReference>
<evidence type="ECO:0000313" key="3">
    <source>
        <dbReference type="Proteomes" id="UP000319004"/>
    </source>
</evidence>
<name>A0A518HMM8_9BACT</name>
<dbReference type="EMBL" id="CP037423">
    <property type="protein sequence ID" value="QDV42059.1"/>
    <property type="molecule type" value="Genomic_DNA"/>
</dbReference>
<protein>
    <submittedName>
        <fullName evidence="2">Uncharacterized protein</fullName>
    </submittedName>
</protein>
<dbReference type="KEGG" id="snep:Enr13x_19020"/>
<accession>A0A518HMM8</accession>
<organism evidence="2 3">
    <name type="scientific">Stieleria neptunia</name>
    <dbReference type="NCBI Taxonomy" id="2527979"/>
    <lineage>
        <taxon>Bacteria</taxon>
        <taxon>Pseudomonadati</taxon>
        <taxon>Planctomycetota</taxon>
        <taxon>Planctomycetia</taxon>
        <taxon>Pirellulales</taxon>
        <taxon>Pirellulaceae</taxon>
        <taxon>Stieleria</taxon>
    </lineage>
</organism>
<evidence type="ECO:0000256" key="1">
    <source>
        <dbReference type="SAM" id="MobiDB-lite"/>
    </source>
</evidence>
<sequence length="48" mass="4945">MKPGGLAQCLPVVSATGIERTDLLRPGRPAQWGSGATPSPGIVSTRWA</sequence>
<keyword evidence="3" id="KW-1185">Reference proteome</keyword>
<reference evidence="2 3" key="1">
    <citation type="submission" date="2019-03" db="EMBL/GenBank/DDBJ databases">
        <title>Deep-cultivation of Planctomycetes and their phenomic and genomic characterization uncovers novel biology.</title>
        <authorList>
            <person name="Wiegand S."/>
            <person name="Jogler M."/>
            <person name="Boedeker C."/>
            <person name="Pinto D."/>
            <person name="Vollmers J."/>
            <person name="Rivas-Marin E."/>
            <person name="Kohn T."/>
            <person name="Peeters S.H."/>
            <person name="Heuer A."/>
            <person name="Rast P."/>
            <person name="Oberbeckmann S."/>
            <person name="Bunk B."/>
            <person name="Jeske O."/>
            <person name="Meyerdierks A."/>
            <person name="Storesund J.E."/>
            <person name="Kallscheuer N."/>
            <person name="Luecker S."/>
            <person name="Lage O.M."/>
            <person name="Pohl T."/>
            <person name="Merkel B.J."/>
            <person name="Hornburger P."/>
            <person name="Mueller R.-W."/>
            <person name="Bruemmer F."/>
            <person name="Labrenz M."/>
            <person name="Spormann A.M."/>
            <person name="Op den Camp H."/>
            <person name="Overmann J."/>
            <person name="Amann R."/>
            <person name="Jetten M.S.M."/>
            <person name="Mascher T."/>
            <person name="Medema M.H."/>
            <person name="Devos D.P."/>
            <person name="Kaster A.-K."/>
            <person name="Ovreas L."/>
            <person name="Rohde M."/>
            <person name="Galperin M.Y."/>
            <person name="Jogler C."/>
        </authorList>
    </citation>
    <scope>NUCLEOTIDE SEQUENCE [LARGE SCALE GENOMIC DNA]</scope>
    <source>
        <strain evidence="2 3">Enr13</strain>
    </source>
</reference>
<dbReference type="AlphaFoldDB" id="A0A518HMM8"/>
<evidence type="ECO:0000313" key="2">
    <source>
        <dbReference type="EMBL" id="QDV42059.1"/>
    </source>
</evidence>
<gene>
    <name evidence="2" type="ORF">Enr13x_19020</name>
</gene>
<proteinExistence type="predicted"/>
<feature type="region of interest" description="Disordered" evidence="1">
    <location>
        <begin position="25"/>
        <end position="48"/>
    </location>
</feature>